<dbReference type="RefSeq" id="WP_050352197.1">
    <property type="nucleotide sequence ID" value="NZ_CP073011.1"/>
</dbReference>
<keyword evidence="2" id="KW-1185">Reference proteome</keyword>
<evidence type="ECO:0000313" key="1">
    <source>
        <dbReference type="EMBL" id="KNE19651.1"/>
    </source>
</evidence>
<dbReference type="EMBL" id="LGTO01000007">
    <property type="protein sequence ID" value="KNE19651.1"/>
    <property type="molecule type" value="Genomic_DNA"/>
</dbReference>
<evidence type="ECO:0000313" key="2">
    <source>
        <dbReference type="Proteomes" id="UP000036780"/>
    </source>
</evidence>
<organism evidence="1 2">
    <name type="scientific">Virgibacillus pantothenticus</name>
    <dbReference type="NCBI Taxonomy" id="1473"/>
    <lineage>
        <taxon>Bacteria</taxon>
        <taxon>Bacillati</taxon>
        <taxon>Bacillota</taxon>
        <taxon>Bacilli</taxon>
        <taxon>Bacillales</taxon>
        <taxon>Bacillaceae</taxon>
        <taxon>Virgibacillus</taxon>
    </lineage>
</organism>
<sequence length="199" mass="23603">MRTVLTVMELSSEHAQLEIVNNDVNMYSISVSEFENYVEENKAYMKNWLARNAYFPPQFIFTTYREEQVDEELMQRQIDFEHMVKGSRKDNIYILEVCTREQLLYLIDQYYWLAAENETMLIADSKSVIQIKERFITKLYSYITMEAEVHKGNGFVIAVEHDGQGMQLVTTKHEWIGLKNLQKTLGDIHLEQWDTYYGL</sequence>
<dbReference type="Proteomes" id="UP000036780">
    <property type="component" value="Unassembled WGS sequence"/>
</dbReference>
<dbReference type="OrthoDB" id="3035488at2"/>
<comment type="caution">
    <text evidence="1">The sequence shown here is derived from an EMBL/GenBank/DDBJ whole genome shotgun (WGS) entry which is preliminary data.</text>
</comment>
<dbReference type="GeneID" id="66871314"/>
<dbReference type="PATRIC" id="fig|1473.5.peg.1519"/>
<gene>
    <name evidence="1" type="ORF">AFK71_14425</name>
</gene>
<reference evidence="2" key="1">
    <citation type="submission" date="2015-07" db="EMBL/GenBank/DDBJ databases">
        <title>Fjat-10053 dsm26.</title>
        <authorList>
            <person name="Liu B."/>
            <person name="Wang J."/>
            <person name="Zhu Y."/>
            <person name="Liu G."/>
            <person name="Chen Q."/>
            <person name="Chen Z."/>
            <person name="Lan J."/>
            <person name="Che J."/>
            <person name="Ge C."/>
            <person name="Shi H."/>
            <person name="Pan Z."/>
            <person name="Liu X."/>
        </authorList>
    </citation>
    <scope>NUCLEOTIDE SEQUENCE [LARGE SCALE GENOMIC DNA]</scope>
    <source>
        <strain evidence="2">DSM 26</strain>
    </source>
</reference>
<dbReference type="AlphaFoldDB" id="A0A0L0QM66"/>
<name>A0A0L0QM66_VIRPA</name>
<accession>A0A0L0QM66</accession>
<protein>
    <submittedName>
        <fullName evidence="1">Uncharacterized protein</fullName>
    </submittedName>
</protein>
<proteinExistence type="predicted"/>